<comment type="caution">
    <text evidence="9">The sequence shown here is derived from an EMBL/GenBank/DDBJ whole genome shotgun (WGS) entry which is preliminary data.</text>
</comment>
<dbReference type="InterPro" id="IPR022657">
    <property type="entry name" value="De-COase2_CS"/>
</dbReference>
<evidence type="ECO:0000313" key="10">
    <source>
        <dbReference type="Proteomes" id="UP000655588"/>
    </source>
</evidence>
<feature type="domain" description="Orn/DAP/Arg decarboxylase 2 N-terminal" evidence="8">
    <location>
        <begin position="43"/>
        <end position="274"/>
    </location>
</feature>
<gene>
    <name evidence="9" type="ORF">E2986_13275</name>
</gene>
<dbReference type="InterPro" id="IPR029066">
    <property type="entry name" value="PLP-binding_barrel"/>
</dbReference>
<keyword evidence="4" id="KW-0620">Polyamine biosynthesis</keyword>
<dbReference type="Gene3D" id="3.20.20.10">
    <property type="entry name" value="Alanine racemase"/>
    <property type="match status" value="1"/>
</dbReference>
<accession>A0A833W691</accession>
<evidence type="ECO:0000256" key="1">
    <source>
        <dbReference type="ARBA" id="ARBA00001933"/>
    </source>
</evidence>
<name>A0A833W691_9HYME</name>
<dbReference type="PRINTS" id="PR01179">
    <property type="entry name" value="ODADCRBXLASE"/>
</dbReference>
<dbReference type="GO" id="GO:0004586">
    <property type="term" value="F:ornithine decarboxylase activity"/>
    <property type="evidence" value="ECO:0007669"/>
    <property type="project" value="TreeGrafter"/>
</dbReference>
<evidence type="ECO:0000259" key="8">
    <source>
        <dbReference type="Pfam" id="PF02784"/>
    </source>
</evidence>
<keyword evidence="3 7" id="KW-0663">Pyridoxal phosphate</keyword>
<dbReference type="InterPro" id="IPR000183">
    <property type="entry name" value="Orn/DAP/Arg_de-COase"/>
</dbReference>
<dbReference type="GO" id="GO:0033387">
    <property type="term" value="P:putrescine biosynthetic process from arginine, via ornithine"/>
    <property type="evidence" value="ECO:0007669"/>
    <property type="project" value="TreeGrafter"/>
</dbReference>
<reference evidence="9" key="1">
    <citation type="submission" date="2019-11" db="EMBL/GenBank/DDBJ databases">
        <title>The nuclear and mitochondrial genomes of Frieseomelitta varia - a highly eusocial stingless bee (Meliponini) with a permanently sterile worker caste.</title>
        <authorList>
            <person name="Freitas F.C.P."/>
            <person name="Lourenco A.P."/>
            <person name="Nunes F.M.F."/>
            <person name="Paschoal A.R."/>
            <person name="Abreu F.C.P."/>
            <person name="Barbin F.O."/>
            <person name="Bataglia L."/>
            <person name="Cardoso-Junior C.A.M."/>
            <person name="Cervoni M.S."/>
            <person name="Silva S.R."/>
            <person name="Dalarmi F."/>
            <person name="Del Lama M.A."/>
            <person name="Depintor T.S."/>
            <person name="Ferreira K.M."/>
            <person name="Goria P.S."/>
            <person name="Jaskot M.C."/>
            <person name="Lago D.C."/>
            <person name="Luna-Lucena D."/>
            <person name="Moda L.M."/>
            <person name="Nascimento L."/>
            <person name="Pedrino M."/>
            <person name="Rabico F.O."/>
            <person name="Sanches F.C."/>
            <person name="Santos D.E."/>
            <person name="Santos C.G."/>
            <person name="Vieira J."/>
            <person name="Lopes T.F."/>
            <person name="Barchuk A.R."/>
            <person name="Hartfelder K."/>
            <person name="Simoes Z.L.P."/>
            <person name="Bitondi M.M.G."/>
            <person name="Pinheiro D.G."/>
        </authorList>
    </citation>
    <scope>NUCLEOTIDE SEQUENCE</scope>
    <source>
        <strain evidence="9">USP_RPSP 00005682</strain>
        <tissue evidence="9">Whole individual</tissue>
    </source>
</reference>
<keyword evidence="5" id="KW-0456">Lyase</keyword>
<dbReference type="GO" id="GO:0005737">
    <property type="term" value="C:cytoplasm"/>
    <property type="evidence" value="ECO:0007669"/>
    <property type="project" value="TreeGrafter"/>
</dbReference>
<evidence type="ECO:0000256" key="7">
    <source>
        <dbReference type="PIRSR" id="PIRSR600183-50"/>
    </source>
</evidence>
<dbReference type="SUPFAM" id="SSF50621">
    <property type="entry name" value="Alanine racemase C-terminal domain-like"/>
    <property type="match status" value="1"/>
</dbReference>
<dbReference type="InterPro" id="IPR002433">
    <property type="entry name" value="Orn_de-COase"/>
</dbReference>
<keyword evidence="10" id="KW-1185">Reference proteome</keyword>
<dbReference type="CDD" id="cd00622">
    <property type="entry name" value="PLPDE_III_ODC"/>
    <property type="match status" value="1"/>
</dbReference>
<evidence type="ECO:0000256" key="4">
    <source>
        <dbReference type="ARBA" id="ARBA00023115"/>
    </source>
</evidence>
<evidence type="ECO:0000256" key="2">
    <source>
        <dbReference type="ARBA" id="ARBA00008872"/>
    </source>
</evidence>
<comment type="function">
    <text evidence="6">Catalyzes the first and rate-limiting step of polyamine biosynthesis that converts ornithine into putrescine, which is the precursor for the polyamines, spermidine and spermine. Polyamines are essential for cell proliferation and are implicated in cellular processes, ranging from DNA replication to apoptosis.</text>
</comment>
<dbReference type="PROSITE" id="PS00879">
    <property type="entry name" value="ODR_DC_2_2"/>
    <property type="match status" value="1"/>
</dbReference>
<evidence type="ECO:0000256" key="5">
    <source>
        <dbReference type="ARBA" id="ARBA00023239"/>
    </source>
</evidence>
<dbReference type="Proteomes" id="UP000655588">
    <property type="component" value="Unassembled WGS sequence"/>
</dbReference>
<feature type="active site" description="Proton donor" evidence="7">
    <location>
        <position position="343"/>
    </location>
</feature>
<dbReference type="InterPro" id="IPR022644">
    <property type="entry name" value="De-COase2_N"/>
</dbReference>
<dbReference type="Pfam" id="PF02784">
    <property type="entry name" value="Orn_Arg_deC_N"/>
    <property type="match status" value="1"/>
</dbReference>
<feature type="modified residue" description="N6-(pyridoxal phosphate)lysine" evidence="7">
    <location>
        <position position="66"/>
    </location>
</feature>
<protein>
    <recommendedName>
        <fullName evidence="8">Orn/DAP/Arg decarboxylase 2 N-terminal domain-containing protein</fullName>
    </recommendedName>
</protein>
<proteinExistence type="inferred from homology"/>
<dbReference type="InterPro" id="IPR009006">
    <property type="entry name" value="Ala_racemase/Decarboxylase_C"/>
</dbReference>
<dbReference type="AlphaFoldDB" id="A0A833W691"/>
<evidence type="ECO:0000256" key="6">
    <source>
        <dbReference type="ARBA" id="ARBA00037173"/>
    </source>
</evidence>
<dbReference type="EMBL" id="WNWW01000426">
    <property type="protein sequence ID" value="KAF3425037.1"/>
    <property type="molecule type" value="Genomic_DNA"/>
</dbReference>
<dbReference type="PANTHER" id="PTHR11482">
    <property type="entry name" value="ARGININE/DIAMINOPIMELATE/ORNITHINE DECARBOXYLASE"/>
    <property type="match status" value="1"/>
</dbReference>
<dbReference type="Gene3D" id="2.40.37.10">
    <property type="entry name" value="Lyase, Ornithine Decarboxylase, Chain A, domain 1"/>
    <property type="match status" value="1"/>
</dbReference>
<evidence type="ECO:0000313" key="9">
    <source>
        <dbReference type="EMBL" id="KAF3425037.1"/>
    </source>
</evidence>
<dbReference type="PRINTS" id="PR01182">
    <property type="entry name" value="ORNDCRBXLASE"/>
</dbReference>
<dbReference type="SUPFAM" id="SSF51419">
    <property type="entry name" value="PLP-binding barrel"/>
    <property type="match status" value="1"/>
</dbReference>
<sequence>MAHSIFNEVKVFEDTDKETDIIKSIIKTEYHSKEEPFCILDVADVMRKHQNWIEKMPRIVPHYAVKCNADPPLLKILAAMNASFDCASEQEIRTVMELGVPPNRIIFANPAKWTTHIKFAKMMNVEKMTVDSDTEILKINNIFPEAKIVIRICCDAKNTLVSLGMKFGCDPDKEAVRLIRLIKSLGLTLWGFSFHVGSPCGELEAYARGIRMCKKLIATAKEIGCKDVQLIDVGGGFPGNSGFFIDEIASLINNEIQDVDPNITIISEPGQYYATSAYSLVSLVHTKRVVCKAEKTVRMYYMNCGVYNCFIEELLNLKARLPIPLDKPENDEKFVSYIWGPTCDSLDCILKDVMLPEFQQGDWLIWRNVGSYSISLSSSFNGFPPPKIYPIAKKSQWLVQKLICSHKCKQEILMQKLQESVSLNNGMGNGIKTS</sequence>
<evidence type="ECO:0000256" key="3">
    <source>
        <dbReference type="ARBA" id="ARBA00022898"/>
    </source>
</evidence>
<dbReference type="FunFam" id="3.20.20.10:FF:000005">
    <property type="entry name" value="Ornithine decarboxylase"/>
    <property type="match status" value="1"/>
</dbReference>
<dbReference type="PANTHER" id="PTHR11482:SF6">
    <property type="entry name" value="ORNITHINE DECARBOXYLASE 1-RELATED"/>
    <property type="match status" value="1"/>
</dbReference>
<comment type="cofactor">
    <cofactor evidence="1 7">
        <name>pyridoxal 5'-phosphate</name>
        <dbReference type="ChEBI" id="CHEBI:597326"/>
    </cofactor>
</comment>
<comment type="similarity">
    <text evidence="2">Belongs to the Orn/Lys/Arg decarboxylase class-II family.</text>
</comment>
<organism evidence="9 10">
    <name type="scientific">Frieseomelitta varia</name>
    <dbReference type="NCBI Taxonomy" id="561572"/>
    <lineage>
        <taxon>Eukaryota</taxon>
        <taxon>Metazoa</taxon>
        <taxon>Ecdysozoa</taxon>
        <taxon>Arthropoda</taxon>
        <taxon>Hexapoda</taxon>
        <taxon>Insecta</taxon>
        <taxon>Pterygota</taxon>
        <taxon>Neoptera</taxon>
        <taxon>Endopterygota</taxon>
        <taxon>Hymenoptera</taxon>
        <taxon>Apocrita</taxon>
        <taxon>Aculeata</taxon>
        <taxon>Apoidea</taxon>
        <taxon>Anthophila</taxon>
        <taxon>Apidae</taxon>
        <taxon>Frieseomelitta</taxon>
    </lineage>
</organism>